<reference evidence="11 12" key="1">
    <citation type="submission" date="2024-05" db="EMBL/GenBank/DDBJ databases">
        <authorList>
            <person name="Wallberg A."/>
        </authorList>
    </citation>
    <scope>NUCLEOTIDE SEQUENCE [LARGE SCALE GENOMIC DNA]</scope>
</reference>
<evidence type="ECO:0000256" key="5">
    <source>
        <dbReference type="ARBA" id="ARBA00022588"/>
    </source>
</evidence>
<keyword evidence="6 9" id="KW-0732">Signal</keyword>
<evidence type="ECO:0000313" key="12">
    <source>
        <dbReference type="Proteomes" id="UP001497623"/>
    </source>
</evidence>
<evidence type="ECO:0000256" key="4">
    <source>
        <dbReference type="ARBA" id="ARBA00022529"/>
    </source>
</evidence>
<proteinExistence type="inferred from homology"/>
<keyword evidence="12" id="KW-1185">Reference proteome</keyword>
<dbReference type="Gene3D" id="2.60.40.4060">
    <property type="entry name" value="Reeler domain"/>
    <property type="match status" value="1"/>
</dbReference>
<feature type="non-terminal residue" evidence="11">
    <location>
        <position position="182"/>
    </location>
</feature>
<evidence type="ECO:0000256" key="3">
    <source>
        <dbReference type="ARBA" id="ARBA00022525"/>
    </source>
</evidence>
<organism evidence="11 12">
    <name type="scientific">Meganyctiphanes norvegica</name>
    <name type="common">Northern krill</name>
    <name type="synonym">Thysanopoda norvegica</name>
    <dbReference type="NCBI Taxonomy" id="48144"/>
    <lineage>
        <taxon>Eukaryota</taxon>
        <taxon>Metazoa</taxon>
        <taxon>Ecdysozoa</taxon>
        <taxon>Arthropoda</taxon>
        <taxon>Crustacea</taxon>
        <taxon>Multicrustacea</taxon>
        <taxon>Malacostraca</taxon>
        <taxon>Eumalacostraca</taxon>
        <taxon>Eucarida</taxon>
        <taxon>Euphausiacea</taxon>
        <taxon>Euphausiidae</taxon>
        <taxon>Meganyctiphanes</taxon>
    </lineage>
</organism>
<evidence type="ECO:0000259" key="10">
    <source>
        <dbReference type="PROSITE" id="PS51019"/>
    </source>
</evidence>
<dbReference type="InterPro" id="IPR002861">
    <property type="entry name" value="Reeler_dom"/>
</dbReference>
<dbReference type="GO" id="GO:0005576">
    <property type="term" value="C:extracellular region"/>
    <property type="evidence" value="ECO:0007669"/>
    <property type="project" value="UniProtKB-SubCell"/>
</dbReference>
<keyword evidence="4" id="KW-0929">Antimicrobial</keyword>
<dbReference type="PROSITE" id="PS51019">
    <property type="entry name" value="REELIN"/>
    <property type="match status" value="1"/>
</dbReference>
<evidence type="ECO:0000256" key="1">
    <source>
        <dbReference type="ARBA" id="ARBA00004613"/>
    </source>
</evidence>
<dbReference type="Proteomes" id="UP001497623">
    <property type="component" value="Unassembled WGS sequence"/>
</dbReference>
<evidence type="ECO:0000256" key="8">
    <source>
        <dbReference type="ARBA" id="ARBA00023022"/>
    </source>
</evidence>
<comment type="caution">
    <text evidence="11">The sequence shown here is derived from an EMBL/GenBank/DDBJ whole genome shotgun (WGS) entry which is preliminary data.</text>
</comment>
<dbReference type="GO" id="GO:0045087">
    <property type="term" value="P:innate immune response"/>
    <property type="evidence" value="ECO:0007669"/>
    <property type="project" value="UniProtKB-KW"/>
</dbReference>
<keyword evidence="3" id="KW-0964">Secreted</keyword>
<feature type="chain" id="PRO_5043517125" description="Reelin domain-containing protein" evidence="9">
    <location>
        <begin position="22"/>
        <end position="182"/>
    </location>
</feature>
<evidence type="ECO:0000256" key="2">
    <source>
        <dbReference type="ARBA" id="ARBA00008501"/>
    </source>
</evidence>
<dbReference type="CDD" id="cd08544">
    <property type="entry name" value="Reeler"/>
    <property type="match status" value="1"/>
</dbReference>
<name>A0AAV2RQP0_MEGNR</name>
<dbReference type="Pfam" id="PF02014">
    <property type="entry name" value="Reeler"/>
    <property type="match status" value="1"/>
</dbReference>
<protein>
    <recommendedName>
        <fullName evidence="10">Reelin domain-containing protein</fullName>
    </recommendedName>
</protein>
<sequence length="182" mass="20334">MEHLSILLLCLLSHGVGNVMSYSTGAPPTACLELMPKHGRFAPEFSDPPYRILTDVVSINGTQLIKIVLQAIQVEEYSWKTIKGFVLQARKLDSQELVGAFSFQDRRDNGMPGDIRYMGCEYGSSAAVTHTNKRPKTELYLTWEPSGYYEGDVVFVGTFVQSFNTFWIGVKSEQLRLTKSAG</sequence>
<keyword evidence="5" id="KW-0399">Innate immunity</keyword>
<accession>A0AAV2RQP0</accession>
<dbReference type="PANTHER" id="PTHR45828">
    <property type="entry name" value="CYTOCHROME B561/FERRIC REDUCTASE TRANSMEMBRANE"/>
    <property type="match status" value="1"/>
</dbReference>
<dbReference type="InterPro" id="IPR042307">
    <property type="entry name" value="Reeler_sf"/>
</dbReference>
<feature type="signal peptide" evidence="9">
    <location>
        <begin position="1"/>
        <end position="21"/>
    </location>
</feature>
<feature type="domain" description="Reelin" evidence="10">
    <location>
        <begin position="16"/>
        <end position="182"/>
    </location>
</feature>
<gene>
    <name evidence="11" type="ORF">MNOR_LOCUS26395</name>
</gene>
<dbReference type="PANTHER" id="PTHR45828:SF9">
    <property type="entry name" value="CELL WALL INTEGRITY AND STRESS RESPONSE COMPONENT 4-LIKE-RELATED"/>
    <property type="match status" value="1"/>
</dbReference>
<keyword evidence="7" id="KW-0391">Immunity</keyword>
<dbReference type="GO" id="GO:0016020">
    <property type="term" value="C:membrane"/>
    <property type="evidence" value="ECO:0007669"/>
    <property type="project" value="TreeGrafter"/>
</dbReference>
<evidence type="ECO:0000256" key="9">
    <source>
        <dbReference type="SAM" id="SignalP"/>
    </source>
</evidence>
<dbReference type="InterPro" id="IPR051237">
    <property type="entry name" value="Ferric-chelate_Red/DefProt"/>
</dbReference>
<dbReference type="EMBL" id="CAXKWB010026320">
    <property type="protein sequence ID" value="CAL4129978.1"/>
    <property type="molecule type" value="Genomic_DNA"/>
</dbReference>
<comment type="similarity">
    <text evidence="2">Belongs to the insect defense protein family.</text>
</comment>
<evidence type="ECO:0000313" key="11">
    <source>
        <dbReference type="EMBL" id="CAL4129978.1"/>
    </source>
</evidence>
<dbReference type="AlphaFoldDB" id="A0AAV2RQP0"/>
<evidence type="ECO:0000256" key="6">
    <source>
        <dbReference type="ARBA" id="ARBA00022729"/>
    </source>
</evidence>
<comment type="subcellular location">
    <subcellularLocation>
        <location evidence="1">Secreted</location>
    </subcellularLocation>
</comment>
<dbReference type="GO" id="GO:0042742">
    <property type="term" value="P:defense response to bacterium"/>
    <property type="evidence" value="ECO:0007669"/>
    <property type="project" value="UniProtKB-KW"/>
</dbReference>
<evidence type="ECO:0000256" key="7">
    <source>
        <dbReference type="ARBA" id="ARBA00022859"/>
    </source>
</evidence>
<keyword evidence="8" id="KW-0044">Antibiotic</keyword>